<dbReference type="PROSITE" id="PS51534">
    <property type="entry name" value="SEFIR"/>
    <property type="match status" value="1"/>
</dbReference>
<dbReference type="InterPro" id="IPR038683">
    <property type="entry name" value="IL17RA/B_FnIII-like_1_sf"/>
</dbReference>
<protein>
    <recommendedName>
        <fullName evidence="11">SEFIR domain-containing protein</fullName>
    </recommendedName>
</protein>
<keyword evidence="5 9" id="KW-1133">Transmembrane helix</keyword>
<evidence type="ECO:0000256" key="3">
    <source>
        <dbReference type="ARBA" id="ARBA00022692"/>
    </source>
</evidence>
<evidence type="ECO:0000256" key="9">
    <source>
        <dbReference type="SAM" id="Phobius"/>
    </source>
</evidence>
<keyword evidence="7" id="KW-0675">Receptor</keyword>
<evidence type="ECO:0000256" key="6">
    <source>
        <dbReference type="ARBA" id="ARBA00023136"/>
    </source>
</evidence>
<dbReference type="PANTHER" id="PTHR15583">
    <property type="entry name" value="INTERLEUKIN-17 RECEPTOR"/>
    <property type="match status" value="1"/>
</dbReference>
<dbReference type="GO" id="GO:0005886">
    <property type="term" value="C:plasma membrane"/>
    <property type="evidence" value="ECO:0007669"/>
    <property type="project" value="UniProtKB-SubCell"/>
</dbReference>
<dbReference type="InterPro" id="IPR013568">
    <property type="entry name" value="SEFIR_dom"/>
</dbReference>
<dbReference type="Proteomes" id="UP000472263">
    <property type="component" value="Chromosome 6"/>
</dbReference>
<reference evidence="12" key="3">
    <citation type="submission" date="2025-09" db="UniProtKB">
        <authorList>
            <consortium name="Ensembl"/>
        </authorList>
    </citation>
    <scope>IDENTIFICATION</scope>
</reference>
<dbReference type="Ensembl" id="ENSMMDT00005049554.1">
    <property type="protein sequence ID" value="ENSMMDP00005048602.1"/>
    <property type="gene ID" value="ENSMMDG00005022105.1"/>
</dbReference>
<dbReference type="InterPro" id="IPR032356">
    <property type="entry name" value="IL17R_A/B_N"/>
</dbReference>
<keyword evidence="6 9" id="KW-0472">Membrane</keyword>
<accession>A0A668A5N6</accession>
<dbReference type="InterPro" id="IPR039465">
    <property type="entry name" value="IL-17_rcpt-like"/>
</dbReference>
<feature type="transmembrane region" description="Helical" evidence="9">
    <location>
        <begin position="284"/>
        <end position="304"/>
    </location>
</feature>
<dbReference type="InParanoid" id="A0A668A5N6"/>
<evidence type="ECO:0000256" key="1">
    <source>
        <dbReference type="ARBA" id="ARBA00004251"/>
    </source>
</evidence>
<dbReference type="Gene3D" id="2.60.40.2150">
    <property type="entry name" value="Interleukin-17 receptor A/B, fibronectin-III-like domain 2"/>
    <property type="match status" value="1"/>
</dbReference>
<dbReference type="PANTHER" id="PTHR15583:SF22">
    <property type="entry name" value="INTERLEUKIN-17 RECEPTOR A-LIKE"/>
    <property type="match status" value="1"/>
</dbReference>
<dbReference type="InterPro" id="IPR043046">
    <property type="entry name" value="IL17RA/B_FnIII-like_2_sf"/>
</dbReference>
<evidence type="ECO:0000313" key="12">
    <source>
        <dbReference type="Ensembl" id="ENSMMDP00005048602.1"/>
    </source>
</evidence>
<sequence>MIHVLFLIFYLAAGATRSSSLRILGKHLDCKNCSDKRMVVPRHLAPTQPEWGPEHVGVGMDEHGLLPIMNVTWKISSNGVYILNGSEIHILDGTTNQSMCVQYSFKISAQLDPSHNKWTFSLDGVMVDPWHTYSVSVFNLPVPDTGHDRISKRITIPGCDDWRIQKAQICLENGSLWDPHMTGAVSVDKGHKTMSVTVGFDAAKYSERYQVSIQSHGFNYSKSVSKENRTSLNVTFELGIRQLSQCEIIFEKIICHLICQFYRYSVDCVLYFILDYSKPPSCTLIIIEILGLVIIGGCLACLLWRASHKDPAKTSSPDAKEEPKGFQVQGRKRVLIIYSLDHPLYKNIILKFCAFLASKCGIEVILDLLDSARLGVLGSVQWFDFHRQQIESSSDKILILCSHGVQAKWKAMCGENQVLLREDALSPVGDMLTPALSLMVPHFVRSASFHKYIVAYFDDICSEEDVPSPFNVTVRYKLMKQFEEVFFRILDIDKHEPGRVNYAEGLADDEYYHCPSGRALQDAIEAFHAYQLQHPNWFEDELNSSVGLNLGDP</sequence>
<keyword evidence="4 10" id="KW-0732">Signal</keyword>
<comment type="subcellular location">
    <subcellularLocation>
        <location evidence="1">Cell membrane</location>
        <topology evidence="1">Single-pass type I membrane protein</topology>
    </subcellularLocation>
</comment>
<keyword evidence="8" id="KW-0325">Glycoprotein</keyword>
<keyword evidence="3 9" id="KW-0812">Transmembrane</keyword>
<evidence type="ECO:0000256" key="10">
    <source>
        <dbReference type="SAM" id="SignalP"/>
    </source>
</evidence>
<keyword evidence="13" id="KW-1185">Reference proteome</keyword>
<dbReference type="GeneTree" id="ENSGT00940000159018"/>
<name>A0A668A5N6_9TELE</name>
<keyword evidence="2" id="KW-1003">Cell membrane</keyword>
<dbReference type="Pfam" id="PF08357">
    <property type="entry name" value="SEFIR"/>
    <property type="match status" value="1"/>
</dbReference>
<proteinExistence type="predicted"/>
<dbReference type="Pfam" id="PF16556">
    <property type="entry name" value="IL17R_fnIII_D1"/>
    <property type="match status" value="1"/>
</dbReference>
<reference evidence="12" key="2">
    <citation type="submission" date="2025-08" db="UniProtKB">
        <authorList>
            <consortium name="Ensembl"/>
        </authorList>
    </citation>
    <scope>IDENTIFICATION</scope>
</reference>
<gene>
    <name evidence="12" type="primary">LOC115360558</name>
</gene>
<evidence type="ECO:0000256" key="8">
    <source>
        <dbReference type="ARBA" id="ARBA00023180"/>
    </source>
</evidence>
<organism evidence="12 13">
    <name type="scientific">Myripristis murdjan</name>
    <name type="common">pinecone soldierfish</name>
    <dbReference type="NCBI Taxonomy" id="586833"/>
    <lineage>
        <taxon>Eukaryota</taxon>
        <taxon>Metazoa</taxon>
        <taxon>Chordata</taxon>
        <taxon>Craniata</taxon>
        <taxon>Vertebrata</taxon>
        <taxon>Euteleostomi</taxon>
        <taxon>Actinopterygii</taxon>
        <taxon>Neopterygii</taxon>
        <taxon>Teleostei</taxon>
        <taxon>Neoteleostei</taxon>
        <taxon>Acanthomorphata</taxon>
        <taxon>Holocentriformes</taxon>
        <taxon>Holocentridae</taxon>
        <taxon>Myripristis</taxon>
    </lineage>
</organism>
<feature type="chain" id="PRO_5025529284" description="SEFIR domain-containing protein" evidence="10">
    <location>
        <begin position="21"/>
        <end position="553"/>
    </location>
</feature>
<dbReference type="FunFam" id="3.40.50.11530:FF:000002">
    <property type="entry name" value="Interleukin 17 receptor A"/>
    <property type="match status" value="1"/>
</dbReference>
<dbReference type="Gene3D" id="3.40.50.11530">
    <property type="match status" value="1"/>
</dbReference>
<evidence type="ECO:0000313" key="13">
    <source>
        <dbReference type="Proteomes" id="UP000472263"/>
    </source>
</evidence>
<dbReference type="Gene3D" id="2.60.40.2160">
    <property type="entry name" value="Interleukin-17 receptor A/B, fibronectin-III-like domain 1"/>
    <property type="match status" value="1"/>
</dbReference>
<evidence type="ECO:0000256" key="7">
    <source>
        <dbReference type="ARBA" id="ARBA00023170"/>
    </source>
</evidence>
<feature type="domain" description="SEFIR" evidence="11">
    <location>
        <begin position="331"/>
        <end position="487"/>
    </location>
</feature>
<dbReference type="AlphaFoldDB" id="A0A668A5N6"/>
<reference evidence="12" key="1">
    <citation type="submission" date="2019-06" db="EMBL/GenBank/DDBJ databases">
        <authorList>
            <consortium name="Wellcome Sanger Institute Data Sharing"/>
        </authorList>
    </citation>
    <scope>NUCLEOTIDE SEQUENCE [LARGE SCALE GENOMIC DNA]</scope>
</reference>
<evidence type="ECO:0000256" key="2">
    <source>
        <dbReference type="ARBA" id="ARBA00022475"/>
    </source>
</evidence>
<dbReference type="GO" id="GO:0030368">
    <property type="term" value="F:interleukin-17 receptor activity"/>
    <property type="evidence" value="ECO:0007669"/>
    <property type="project" value="InterPro"/>
</dbReference>
<evidence type="ECO:0000256" key="4">
    <source>
        <dbReference type="ARBA" id="ARBA00022729"/>
    </source>
</evidence>
<evidence type="ECO:0000259" key="11">
    <source>
        <dbReference type="PROSITE" id="PS51534"/>
    </source>
</evidence>
<evidence type="ECO:0000256" key="5">
    <source>
        <dbReference type="ARBA" id="ARBA00022989"/>
    </source>
</evidence>
<feature type="signal peptide" evidence="10">
    <location>
        <begin position="1"/>
        <end position="20"/>
    </location>
</feature>